<protein>
    <submittedName>
        <fullName evidence="10">Uncharacterized protein</fullName>
    </submittedName>
</protein>
<sequence>MKLFIITVITILTISRVFDKTLATTETRKSKKMVGHDHFNEYLDLTFAGHTLGVLKEDFLEVKKLKKIGGESNLKNRFINEFAPTNPGDSPGIGHPRVVNKKFTNDFAPTNPGDSPGIRHPGVVNVQKFKI</sequence>
<evidence type="ECO:0000256" key="8">
    <source>
        <dbReference type="ARBA" id="ARBA00023278"/>
    </source>
</evidence>
<dbReference type="Proteomes" id="UP000434276">
    <property type="component" value="Unassembled WGS sequence"/>
</dbReference>
<evidence type="ECO:0000256" key="6">
    <source>
        <dbReference type="ARBA" id="ARBA00022702"/>
    </source>
</evidence>
<evidence type="ECO:0000256" key="7">
    <source>
        <dbReference type="ARBA" id="ARBA00022729"/>
    </source>
</evidence>
<keyword evidence="8" id="KW-0379">Hydroxylation</keyword>
<reference evidence="10 11" key="1">
    <citation type="submission" date="2019-12" db="EMBL/GenBank/DDBJ databases">
        <authorList>
            <person name="Jiao W.-B."/>
            <person name="Schneeberger K."/>
        </authorList>
    </citation>
    <scope>NUCLEOTIDE SEQUENCE [LARGE SCALE GENOMIC DNA]</scope>
    <source>
        <strain evidence="11">cv. C24</strain>
    </source>
</reference>
<evidence type="ECO:0000256" key="2">
    <source>
        <dbReference type="ARBA" id="ARBA00008963"/>
    </source>
</evidence>
<evidence type="ECO:0000256" key="3">
    <source>
        <dbReference type="ARBA" id="ARBA00022473"/>
    </source>
</evidence>
<dbReference type="GO" id="GO:0005179">
    <property type="term" value="F:hormone activity"/>
    <property type="evidence" value="ECO:0007669"/>
    <property type="project" value="UniProtKB-KW"/>
</dbReference>
<accession>A0A5S9WMX0</accession>
<dbReference type="PANTHER" id="PTHR33348">
    <property type="entry name" value="PRECURSOR OF CEP5"/>
    <property type="match status" value="1"/>
</dbReference>
<evidence type="ECO:0000256" key="1">
    <source>
        <dbReference type="ARBA" id="ARBA00004271"/>
    </source>
</evidence>
<evidence type="ECO:0000256" key="4">
    <source>
        <dbReference type="ARBA" id="ARBA00022523"/>
    </source>
</evidence>
<evidence type="ECO:0000256" key="9">
    <source>
        <dbReference type="SAM" id="SignalP"/>
    </source>
</evidence>
<dbReference type="GO" id="GO:0048046">
    <property type="term" value="C:apoplast"/>
    <property type="evidence" value="ECO:0007669"/>
    <property type="project" value="UniProtKB-SubCell"/>
</dbReference>
<dbReference type="PANTHER" id="PTHR33348:SF21">
    <property type="entry name" value="PRECURSOR OF CEP10-RELATED"/>
    <property type="match status" value="1"/>
</dbReference>
<evidence type="ECO:0000313" key="11">
    <source>
        <dbReference type="Proteomes" id="UP000434276"/>
    </source>
</evidence>
<feature type="chain" id="PRO_5024990098" evidence="9">
    <location>
        <begin position="24"/>
        <end position="131"/>
    </location>
</feature>
<dbReference type="GO" id="GO:0048364">
    <property type="term" value="P:root development"/>
    <property type="evidence" value="ECO:0007669"/>
    <property type="project" value="InterPro"/>
</dbReference>
<gene>
    <name evidence="10" type="ORF">C24_LOCUS4839</name>
</gene>
<name>A0A5S9WMX0_ARATH</name>
<keyword evidence="3" id="KW-0217">Developmental protein</keyword>
<dbReference type="GO" id="GO:0006995">
    <property type="term" value="P:cellular response to nitrogen starvation"/>
    <property type="evidence" value="ECO:0007669"/>
    <property type="project" value="UniProtKB-ARBA"/>
</dbReference>
<keyword evidence="5" id="KW-0964">Secreted</keyword>
<comment type="subcellular location">
    <subcellularLocation>
        <location evidence="1">Secreted</location>
        <location evidence="1">Extracellular space</location>
        <location evidence="1">Apoplast</location>
    </subcellularLocation>
</comment>
<evidence type="ECO:0000313" key="10">
    <source>
        <dbReference type="EMBL" id="CAA0303298.1"/>
    </source>
</evidence>
<dbReference type="OrthoDB" id="1675975at2759"/>
<dbReference type="ExpressionAtlas" id="A0A5S9WMX0">
    <property type="expression patterns" value="baseline"/>
</dbReference>
<keyword evidence="4" id="KW-0052">Apoplast</keyword>
<dbReference type="InterPro" id="IPR033250">
    <property type="entry name" value="CEP"/>
</dbReference>
<dbReference type="AlphaFoldDB" id="A0A5S9WMX0"/>
<evidence type="ECO:0000256" key="5">
    <source>
        <dbReference type="ARBA" id="ARBA00022525"/>
    </source>
</evidence>
<feature type="signal peptide" evidence="9">
    <location>
        <begin position="1"/>
        <end position="23"/>
    </location>
</feature>
<keyword evidence="7 9" id="KW-0732">Signal</keyword>
<dbReference type="GO" id="GO:1902025">
    <property type="term" value="P:nitrate import"/>
    <property type="evidence" value="ECO:0007669"/>
    <property type="project" value="UniProtKB-ARBA"/>
</dbReference>
<dbReference type="EMBL" id="CACSHJ010000087">
    <property type="protein sequence ID" value="CAA0303298.1"/>
    <property type="molecule type" value="Genomic_DNA"/>
</dbReference>
<proteinExistence type="inferred from homology"/>
<comment type="similarity">
    <text evidence="2">Belongs to the C-terminally encoded plant signaling peptide (CEP) family.</text>
</comment>
<organism evidence="10 11">
    <name type="scientific">Arabidopsis thaliana</name>
    <name type="common">Mouse-ear cress</name>
    <dbReference type="NCBI Taxonomy" id="3702"/>
    <lineage>
        <taxon>Eukaryota</taxon>
        <taxon>Viridiplantae</taxon>
        <taxon>Streptophyta</taxon>
        <taxon>Embryophyta</taxon>
        <taxon>Tracheophyta</taxon>
        <taxon>Spermatophyta</taxon>
        <taxon>Magnoliopsida</taxon>
        <taxon>eudicotyledons</taxon>
        <taxon>Gunneridae</taxon>
        <taxon>Pentapetalae</taxon>
        <taxon>rosids</taxon>
        <taxon>malvids</taxon>
        <taxon>Brassicales</taxon>
        <taxon>Brassicaceae</taxon>
        <taxon>Camelineae</taxon>
        <taxon>Arabidopsis</taxon>
    </lineage>
</organism>
<keyword evidence="6" id="KW-0372">Hormone</keyword>